<proteinExistence type="inferred from homology"/>
<dbReference type="Pfam" id="PF00005">
    <property type="entry name" value="ABC_tran"/>
    <property type="match status" value="1"/>
</dbReference>
<feature type="region of interest" description="Disordered" evidence="6">
    <location>
        <begin position="237"/>
        <end position="268"/>
    </location>
</feature>
<dbReference type="SUPFAM" id="SSF52540">
    <property type="entry name" value="P-loop containing nucleoside triphosphate hydrolases"/>
    <property type="match status" value="1"/>
</dbReference>
<evidence type="ECO:0000256" key="4">
    <source>
        <dbReference type="ARBA" id="ARBA00022741"/>
    </source>
</evidence>
<dbReference type="CDD" id="cd03235">
    <property type="entry name" value="ABC_Metallic_Cations"/>
    <property type="match status" value="1"/>
</dbReference>
<keyword evidence="5 8" id="KW-0067">ATP-binding</keyword>
<dbReference type="InterPro" id="IPR050153">
    <property type="entry name" value="Metal_Ion_Import_ABC"/>
</dbReference>
<dbReference type="Proteomes" id="UP001595729">
    <property type="component" value="Unassembled WGS sequence"/>
</dbReference>
<comment type="similarity">
    <text evidence="1">Belongs to the ABC transporter superfamily.</text>
</comment>
<dbReference type="EMBL" id="JBHRXX010000007">
    <property type="protein sequence ID" value="MFC3685161.1"/>
    <property type="molecule type" value="Genomic_DNA"/>
</dbReference>
<reference evidence="9" key="1">
    <citation type="journal article" date="2019" name="Int. J. Syst. Evol. Microbiol.">
        <title>The Global Catalogue of Microorganisms (GCM) 10K type strain sequencing project: providing services to taxonomists for standard genome sequencing and annotation.</title>
        <authorList>
            <consortium name="The Broad Institute Genomics Platform"/>
            <consortium name="The Broad Institute Genome Sequencing Center for Infectious Disease"/>
            <person name="Wu L."/>
            <person name="Ma J."/>
        </authorList>
    </citation>
    <scope>NUCLEOTIDE SEQUENCE [LARGE SCALE GENOMIC DNA]</scope>
    <source>
        <strain evidence="9">KCTC 42501</strain>
    </source>
</reference>
<keyword evidence="2" id="KW-0813">Transport</keyword>
<keyword evidence="3" id="KW-1003">Cell membrane</keyword>
<evidence type="ECO:0000256" key="6">
    <source>
        <dbReference type="SAM" id="MobiDB-lite"/>
    </source>
</evidence>
<evidence type="ECO:0000313" key="9">
    <source>
        <dbReference type="Proteomes" id="UP001595729"/>
    </source>
</evidence>
<dbReference type="RefSeq" id="WP_084383038.1">
    <property type="nucleotide sequence ID" value="NZ_JBHRXX010000007.1"/>
</dbReference>
<keyword evidence="4" id="KW-0547">Nucleotide-binding</keyword>
<evidence type="ECO:0000256" key="5">
    <source>
        <dbReference type="ARBA" id="ARBA00022840"/>
    </source>
</evidence>
<dbReference type="InterPro" id="IPR027417">
    <property type="entry name" value="P-loop_NTPase"/>
</dbReference>
<sequence>MTGPQAPTITLRDLTLGYERHPAVHHLSLHIEPGALVAVVGPNGAGKSTLVKALAGALAPLSGHIEGLRREHIAWLPQHSELDASFPIDVRGMVASGLWRRVGALGRFTAAHRQQCDAALAAVGLSGFERRGLDTLSGGQLQRARFARLVLQDAPVVLLDEPFAAVDQRTTADLLALLHGWQRQDKTVIAVLHDLAQVREHFPQTLLLAREPVAWGATAEVLTDANWARAQSLREPFDEQAGECETGSPARGYHPHMHSQGPALEATP</sequence>
<evidence type="ECO:0000256" key="3">
    <source>
        <dbReference type="ARBA" id="ARBA00022475"/>
    </source>
</evidence>
<dbReference type="PANTHER" id="PTHR42734">
    <property type="entry name" value="METAL TRANSPORT SYSTEM ATP-BINDING PROTEIN TM_0124-RELATED"/>
    <property type="match status" value="1"/>
</dbReference>
<dbReference type="InterPro" id="IPR003439">
    <property type="entry name" value="ABC_transporter-like_ATP-bd"/>
</dbReference>
<comment type="caution">
    <text evidence="8">The sequence shown here is derived from an EMBL/GenBank/DDBJ whole genome shotgun (WGS) entry which is preliminary data.</text>
</comment>
<evidence type="ECO:0000256" key="2">
    <source>
        <dbReference type="ARBA" id="ARBA00022448"/>
    </source>
</evidence>
<evidence type="ECO:0000259" key="7">
    <source>
        <dbReference type="PROSITE" id="PS50893"/>
    </source>
</evidence>
<dbReference type="InterPro" id="IPR003593">
    <property type="entry name" value="AAA+_ATPase"/>
</dbReference>
<dbReference type="PANTHER" id="PTHR42734:SF5">
    <property type="entry name" value="IRON TRANSPORT SYSTEM ATP-BINDING PROTEIN HI_0361-RELATED"/>
    <property type="match status" value="1"/>
</dbReference>
<evidence type="ECO:0000256" key="1">
    <source>
        <dbReference type="ARBA" id="ARBA00005417"/>
    </source>
</evidence>
<keyword evidence="3" id="KW-0472">Membrane</keyword>
<dbReference type="PROSITE" id="PS50893">
    <property type="entry name" value="ABC_TRANSPORTER_2"/>
    <property type="match status" value="1"/>
</dbReference>
<dbReference type="SMART" id="SM00382">
    <property type="entry name" value="AAA"/>
    <property type="match status" value="1"/>
</dbReference>
<name>A0ABV7W7Z8_9BURK</name>
<evidence type="ECO:0000313" key="8">
    <source>
        <dbReference type="EMBL" id="MFC3685161.1"/>
    </source>
</evidence>
<dbReference type="PROSITE" id="PS00211">
    <property type="entry name" value="ABC_TRANSPORTER_1"/>
    <property type="match status" value="1"/>
</dbReference>
<accession>A0ABV7W7Z8</accession>
<dbReference type="GO" id="GO:0005524">
    <property type="term" value="F:ATP binding"/>
    <property type="evidence" value="ECO:0007669"/>
    <property type="project" value="UniProtKB-KW"/>
</dbReference>
<keyword evidence="9" id="KW-1185">Reference proteome</keyword>
<protein>
    <submittedName>
        <fullName evidence="8">Metal ABC transporter ATP-binding protein</fullName>
    </submittedName>
</protein>
<feature type="domain" description="ABC transporter" evidence="7">
    <location>
        <begin position="9"/>
        <end position="235"/>
    </location>
</feature>
<dbReference type="InterPro" id="IPR017871">
    <property type="entry name" value="ABC_transporter-like_CS"/>
</dbReference>
<dbReference type="Gene3D" id="3.40.50.300">
    <property type="entry name" value="P-loop containing nucleotide triphosphate hydrolases"/>
    <property type="match status" value="1"/>
</dbReference>
<gene>
    <name evidence="8" type="ORF">ACFOPI_16280</name>
</gene>
<organism evidence="8 9">
    <name type="scientific">Hydrogenophaga luteola</name>
    <dbReference type="NCBI Taxonomy" id="1591122"/>
    <lineage>
        <taxon>Bacteria</taxon>
        <taxon>Pseudomonadati</taxon>
        <taxon>Pseudomonadota</taxon>
        <taxon>Betaproteobacteria</taxon>
        <taxon>Burkholderiales</taxon>
        <taxon>Comamonadaceae</taxon>
        <taxon>Hydrogenophaga</taxon>
    </lineage>
</organism>